<sequence length="190" mass="21988">MFTLAARRLAIRLPRVRFGSSSAYDEALATIRNDLKLNFRFKADVLEKNVIRSILAETKNLEIDNKDKDLDEFKLYDLLSKMIKQRQDSAAIYLKEGSPDRFRQTGWNELREVDYITKYLEALPVASAEEIEAKVEPIVQSVLEEEGELKSPKEIFSRIPWKVVNQDWQASEGAVKNTVLRLYNLYKTDA</sequence>
<dbReference type="GO" id="GO:0005739">
    <property type="term" value="C:mitochondrion"/>
    <property type="evidence" value="ECO:0007669"/>
    <property type="project" value="UniProtKB-SubCell"/>
</dbReference>
<dbReference type="GO" id="GO:0016884">
    <property type="term" value="F:carbon-nitrogen ligase activity, with glutamine as amido-N-donor"/>
    <property type="evidence" value="ECO:0007669"/>
    <property type="project" value="UniProtKB-UniRule"/>
</dbReference>
<comment type="similarity">
    <text evidence="1 3">Belongs to the AIM41 family.</text>
</comment>
<dbReference type="Gene3D" id="1.10.1510.10">
    <property type="entry name" value="Uncharacterised protein YqeY/AIM41 PF09424, N-terminal domain"/>
    <property type="match status" value="1"/>
</dbReference>
<dbReference type="PANTHER" id="PTHR28055:SF1">
    <property type="entry name" value="ALTERED INHERITANCE OF MITOCHONDRIA PROTEIN 41, MITOCHONDRIAL"/>
    <property type="match status" value="1"/>
</dbReference>
<dbReference type="InterPro" id="IPR019004">
    <property type="entry name" value="YqeY/Aim41"/>
</dbReference>
<dbReference type="InterPro" id="IPR003789">
    <property type="entry name" value="Asn/Gln_tRNA_amidoTrase-B-like"/>
</dbReference>
<dbReference type="PANTHER" id="PTHR28055">
    <property type="entry name" value="ALTERED INHERITANCE OF MITOCHONDRIA PROTEIN 41, MITOCHONDRIAL"/>
    <property type="match status" value="1"/>
</dbReference>
<gene>
    <name evidence="3" type="primary">AIM41</name>
    <name evidence="4" type="ordered locus">PP7435_Chr1-1047</name>
</gene>
<reference evidence="4 5" key="1">
    <citation type="journal article" date="2011" name="J. Biotechnol.">
        <title>High-quality genome sequence of Pichia pastoris CBS7435.</title>
        <authorList>
            <person name="Kuberl A."/>
            <person name="Schneider J."/>
            <person name="Thallinger G.G."/>
            <person name="Anderl I."/>
            <person name="Wibberg D."/>
            <person name="Hajek T."/>
            <person name="Jaenicke S."/>
            <person name="Brinkrolf K."/>
            <person name="Goesmann A."/>
            <person name="Szczepanowski R."/>
            <person name="Puhler A."/>
            <person name="Schwab H."/>
            <person name="Glieder A."/>
            <person name="Pichler H."/>
        </authorList>
    </citation>
    <scope>NUCLEOTIDE SEQUENCE [LARGE SCALE GENOMIC DNA]</scope>
    <source>
        <strain evidence="5">ATCC 76273 / CBS 7435 / CECT 11047 / NRRL Y-11430 / Wegner 21-1</strain>
    </source>
</reference>
<dbReference type="HOGENOM" id="CLU_123460_0_0_1"/>
<organism evidence="4 5">
    <name type="scientific">Komagataella phaffii (strain ATCC 76273 / CBS 7435 / CECT 11047 / NRRL Y-11430 / Wegner 21-1)</name>
    <name type="common">Yeast</name>
    <name type="synonym">Pichia pastoris</name>
    <dbReference type="NCBI Taxonomy" id="981350"/>
    <lineage>
        <taxon>Eukaryota</taxon>
        <taxon>Fungi</taxon>
        <taxon>Dikarya</taxon>
        <taxon>Ascomycota</taxon>
        <taxon>Saccharomycotina</taxon>
        <taxon>Pichiomycetes</taxon>
        <taxon>Pichiales</taxon>
        <taxon>Pichiaceae</taxon>
        <taxon>Komagataella</taxon>
    </lineage>
</organism>
<evidence type="ECO:0000313" key="4">
    <source>
        <dbReference type="EMBL" id="CCA37177.1"/>
    </source>
</evidence>
<reference key="2">
    <citation type="submission" date="2011-04" db="EMBL/GenBank/DDBJ databases">
        <title>High-quality genome sequence of Pichia pastoris CBS 7435.</title>
        <authorList>
            <person name="Kueberl A."/>
            <person name="Schneider J."/>
            <person name="Thallinger G.G."/>
            <person name="Anderl I."/>
            <person name="Wibberg D."/>
            <person name="Hajek T."/>
            <person name="Jaenicke S."/>
            <person name="Brinkrolf K."/>
            <person name="Goesmann A."/>
            <person name="Szczepanowski R."/>
            <person name="Puehler A."/>
            <person name="Schwab H."/>
            <person name="Glieder A."/>
            <person name="Pichler H."/>
        </authorList>
    </citation>
    <scope>NUCLEOTIDE SEQUENCE</scope>
    <source>
        <strain>CBS 7435</strain>
    </source>
</reference>
<accession>F2QLE5</accession>
<dbReference type="SUPFAM" id="SSF89095">
    <property type="entry name" value="GatB/YqeY motif"/>
    <property type="match status" value="1"/>
</dbReference>
<reference evidence="4 5" key="3">
    <citation type="journal article" date="2016" name="FEMS Yeast Res.">
        <title>Curation of the genome annotation of Pichia pastoris (Komagataella phaffii) CBS7435 from gene level to protein function.</title>
        <authorList>
            <person name="Valli M."/>
            <person name="Tatto N.E."/>
            <person name="Peymann A."/>
            <person name="Gruber C."/>
            <person name="Landes N."/>
            <person name="Ekker H."/>
            <person name="Thallinger G.G."/>
            <person name="Mattanovich D."/>
            <person name="Gasser B."/>
            <person name="Graf A.B."/>
        </authorList>
    </citation>
    <scope>GENOME REANNOTATION</scope>
    <source>
        <strain evidence="4 5">ATCC 76273 / CBS 7435 / CECT 11047 / NRRL Y-11430 / Wegner 21-1</strain>
    </source>
</reference>
<dbReference type="AlphaFoldDB" id="F2QLE5"/>
<keyword evidence="2 3" id="KW-0496">Mitochondrion</keyword>
<dbReference type="InterPro" id="IPR042184">
    <property type="entry name" value="YqeY/Aim41_N"/>
</dbReference>
<dbReference type="Proteomes" id="UP000006853">
    <property type="component" value="Chromosome 1"/>
</dbReference>
<keyword evidence="5" id="KW-1185">Reference proteome</keyword>
<proteinExistence type="inferred from homology"/>
<dbReference type="Pfam" id="PF09424">
    <property type="entry name" value="YqeY"/>
    <property type="match status" value="1"/>
</dbReference>
<evidence type="ECO:0000313" key="5">
    <source>
        <dbReference type="Proteomes" id="UP000006853"/>
    </source>
</evidence>
<evidence type="ECO:0000256" key="3">
    <source>
        <dbReference type="RuleBase" id="RU365099"/>
    </source>
</evidence>
<comment type="subcellular location">
    <subcellularLocation>
        <location evidence="3">Mitochondrion</location>
    </subcellularLocation>
</comment>
<evidence type="ECO:0000256" key="1">
    <source>
        <dbReference type="ARBA" id="ARBA00007538"/>
    </source>
</evidence>
<dbReference type="EMBL" id="FR839628">
    <property type="protein sequence ID" value="CCA37177.1"/>
    <property type="molecule type" value="Genomic_DNA"/>
</dbReference>
<dbReference type="SMR" id="F2QLE5"/>
<name>F2QLE5_KOMPC</name>
<evidence type="ECO:0000256" key="2">
    <source>
        <dbReference type="ARBA" id="ARBA00023128"/>
    </source>
</evidence>
<protein>
    <recommendedName>
        <fullName evidence="3">Altered inheritance of mitochondria protein 41</fullName>
    </recommendedName>
</protein>